<protein>
    <submittedName>
        <fullName evidence="1">Uncharacterized protein</fullName>
    </submittedName>
</protein>
<gene>
    <name evidence="1" type="ORF">Q6A80_08920</name>
</gene>
<organism evidence="1 2">
    <name type="scientific">Aliarcobacter skirrowii</name>
    <dbReference type="NCBI Taxonomy" id="28200"/>
    <lineage>
        <taxon>Bacteria</taxon>
        <taxon>Pseudomonadati</taxon>
        <taxon>Campylobacterota</taxon>
        <taxon>Epsilonproteobacteria</taxon>
        <taxon>Campylobacterales</taxon>
        <taxon>Arcobacteraceae</taxon>
        <taxon>Aliarcobacter</taxon>
    </lineage>
</organism>
<name>A0AAW9DCA9_9BACT</name>
<dbReference type="RefSeq" id="WP_319048378.1">
    <property type="nucleotide sequence ID" value="NZ_JAUQUR010000007.1"/>
</dbReference>
<proteinExistence type="predicted"/>
<comment type="caution">
    <text evidence="1">The sequence shown here is derived from an EMBL/GenBank/DDBJ whole genome shotgun (WGS) entry which is preliminary data.</text>
</comment>
<dbReference type="AlphaFoldDB" id="A0AAW9DCA9"/>
<sequence length="218" mass="25568">MLKCPKCNRVFSPEKLNYLQPHIYICSKCGFDLRDSSTNKVKEEVQTFQNSLTLSLVRDKVITDISLITKNDKKDLFLTLNIFLAFIYKIVRQPIRFKSLIDDLDISTNYIFNKVNNGTFSRLDIRDREELLFLVSKVFNLNVIEIIKILNKNNISKKIFKQTFKTISPTATYILTKLNNNEKKSKSTSRILKRKKRPKSKEEVDKLFEDILPYIPGY</sequence>
<accession>A0AAW9DCA9</accession>
<dbReference type="Proteomes" id="UP001283691">
    <property type="component" value="Unassembled WGS sequence"/>
</dbReference>
<evidence type="ECO:0000313" key="1">
    <source>
        <dbReference type="EMBL" id="MDX4069840.1"/>
    </source>
</evidence>
<dbReference type="EMBL" id="JAUQUR010000007">
    <property type="protein sequence ID" value="MDX4069840.1"/>
    <property type="molecule type" value="Genomic_DNA"/>
</dbReference>
<reference evidence="1" key="1">
    <citation type="journal article" date="2023" name="Front. Microbiol.">
        <title>Genomic diversity and taxonomic marker for Arcobacter species.</title>
        <authorList>
            <person name="Zhou G."/>
            <person name="Gu Y."/>
            <person name="Wang H."/>
            <person name="Chen X."/>
            <person name="Zhang X."/>
            <person name="Shao Z."/>
            <person name="Yan X."/>
            <person name="Zhang J."/>
            <person name="Zhang M."/>
        </authorList>
    </citation>
    <scope>NUCLEOTIDE SEQUENCE</scope>
    <source>
        <strain evidence="1">BJSY19SF1-2</strain>
    </source>
</reference>
<reference evidence="1" key="2">
    <citation type="submission" date="2023-07" db="EMBL/GenBank/DDBJ databases">
        <authorList>
            <person name="Zhang M."/>
            <person name="Zhou G."/>
        </authorList>
    </citation>
    <scope>NUCLEOTIDE SEQUENCE</scope>
    <source>
        <strain evidence="1">BJSY19SF1-2</strain>
    </source>
</reference>
<evidence type="ECO:0000313" key="2">
    <source>
        <dbReference type="Proteomes" id="UP001283691"/>
    </source>
</evidence>